<gene>
    <name evidence="2" type="ORF">Raf01_31040</name>
</gene>
<dbReference type="AlphaFoldDB" id="A0A8J3QS72"/>
<evidence type="ECO:0000313" key="2">
    <source>
        <dbReference type="EMBL" id="GIH14932.1"/>
    </source>
</evidence>
<name>A0A8J3QS72_9ACTN</name>
<dbReference type="RefSeq" id="WP_203918580.1">
    <property type="nucleotide sequence ID" value="NZ_BONZ01000030.1"/>
</dbReference>
<sequence>MTSLLPASPLLTGSPSHRVDPEATDAELGRLVALARQRGARTIAVGHGRTRAARVAAGSLSARWEADGGQVLATVSWPETAASWLRQATRFAAAAPDIWVMTGPPVGWAQLTRRLLASTDWRPDRTLATAAIGTREALDLVGVRRLDGLAGVAADATTWTVSDGQLIRPAHRPCDSSASFTGR</sequence>
<dbReference type="InterPro" id="IPR028082">
    <property type="entry name" value="Peripla_BP_I"/>
</dbReference>
<feature type="region of interest" description="Disordered" evidence="1">
    <location>
        <begin position="1"/>
        <end position="22"/>
    </location>
</feature>
<evidence type="ECO:0000256" key="1">
    <source>
        <dbReference type="SAM" id="MobiDB-lite"/>
    </source>
</evidence>
<feature type="compositionally biased region" description="Polar residues" evidence="1">
    <location>
        <begin position="1"/>
        <end position="15"/>
    </location>
</feature>
<protein>
    <recommendedName>
        <fullName evidence="4">Substrate-binding protein</fullName>
    </recommendedName>
</protein>
<dbReference type="Gene3D" id="3.40.50.2300">
    <property type="match status" value="1"/>
</dbReference>
<keyword evidence="3" id="KW-1185">Reference proteome</keyword>
<dbReference type="EMBL" id="BONZ01000030">
    <property type="protein sequence ID" value="GIH14932.1"/>
    <property type="molecule type" value="Genomic_DNA"/>
</dbReference>
<proteinExistence type="predicted"/>
<reference evidence="2" key="1">
    <citation type="submission" date="2021-01" db="EMBL/GenBank/DDBJ databases">
        <title>Whole genome shotgun sequence of Rugosimonospora africana NBRC 104875.</title>
        <authorList>
            <person name="Komaki H."/>
            <person name="Tamura T."/>
        </authorList>
    </citation>
    <scope>NUCLEOTIDE SEQUENCE</scope>
    <source>
        <strain evidence="2">NBRC 104875</strain>
    </source>
</reference>
<evidence type="ECO:0000313" key="3">
    <source>
        <dbReference type="Proteomes" id="UP000642748"/>
    </source>
</evidence>
<comment type="caution">
    <text evidence="2">The sequence shown here is derived from an EMBL/GenBank/DDBJ whole genome shotgun (WGS) entry which is preliminary data.</text>
</comment>
<organism evidence="2 3">
    <name type="scientific">Rugosimonospora africana</name>
    <dbReference type="NCBI Taxonomy" id="556532"/>
    <lineage>
        <taxon>Bacteria</taxon>
        <taxon>Bacillati</taxon>
        <taxon>Actinomycetota</taxon>
        <taxon>Actinomycetes</taxon>
        <taxon>Micromonosporales</taxon>
        <taxon>Micromonosporaceae</taxon>
        <taxon>Rugosimonospora</taxon>
    </lineage>
</organism>
<dbReference type="Proteomes" id="UP000642748">
    <property type="component" value="Unassembled WGS sequence"/>
</dbReference>
<accession>A0A8J3QS72</accession>
<evidence type="ECO:0008006" key="4">
    <source>
        <dbReference type="Google" id="ProtNLM"/>
    </source>
</evidence>
<dbReference type="SUPFAM" id="SSF53822">
    <property type="entry name" value="Periplasmic binding protein-like I"/>
    <property type="match status" value="1"/>
</dbReference>